<dbReference type="SUPFAM" id="SSF55785">
    <property type="entry name" value="PYP-like sensor domain (PAS domain)"/>
    <property type="match status" value="2"/>
</dbReference>
<dbReference type="Proteomes" id="UP000242497">
    <property type="component" value="Unassembled WGS sequence"/>
</dbReference>
<dbReference type="Pfam" id="PF08447">
    <property type="entry name" value="PAS_3"/>
    <property type="match status" value="1"/>
</dbReference>
<dbReference type="InterPro" id="IPR000160">
    <property type="entry name" value="GGDEF_dom"/>
</dbReference>
<feature type="domain" description="GGDEF" evidence="3">
    <location>
        <begin position="299"/>
        <end position="433"/>
    </location>
</feature>
<dbReference type="InterPro" id="IPR043128">
    <property type="entry name" value="Rev_trsase/Diguanyl_cyclase"/>
</dbReference>
<dbReference type="OrthoDB" id="9759607at2"/>
<keyword evidence="5" id="KW-1185">Reference proteome</keyword>
<dbReference type="Pfam" id="PF13426">
    <property type="entry name" value="PAS_9"/>
    <property type="match status" value="1"/>
</dbReference>
<dbReference type="RefSeq" id="WP_072887216.1">
    <property type="nucleotide sequence ID" value="NZ_FRAE01000011.1"/>
</dbReference>
<dbReference type="GO" id="GO:0052621">
    <property type="term" value="F:diguanylate cyclase activity"/>
    <property type="evidence" value="ECO:0007669"/>
    <property type="project" value="TreeGrafter"/>
</dbReference>
<feature type="domain" description="PAC" evidence="2">
    <location>
        <begin position="207"/>
        <end position="260"/>
    </location>
</feature>
<evidence type="ECO:0000259" key="1">
    <source>
        <dbReference type="PROSITE" id="PS50112"/>
    </source>
</evidence>
<name>A0A1M6LHW8_9FIRM</name>
<dbReference type="PROSITE" id="PS50887">
    <property type="entry name" value="GGDEF"/>
    <property type="match status" value="1"/>
</dbReference>
<dbReference type="CDD" id="cd01949">
    <property type="entry name" value="GGDEF"/>
    <property type="match status" value="1"/>
</dbReference>
<protein>
    <submittedName>
        <fullName evidence="4">PAS domain S-box-containing protein/diguanylate cyclase (GGDEF) domain-containing protein</fullName>
    </submittedName>
</protein>
<dbReference type="Gene3D" id="3.30.450.20">
    <property type="entry name" value="PAS domain"/>
    <property type="match status" value="2"/>
</dbReference>
<accession>A0A1M6LHW8</accession>
<dbReference type="NCBIfam" id="TIGR00254">
    <property type="entry name" value="GGDEF"/>
    <property type="match status" value="1"/>
</dbReference>
<reference evidence="5" key="1">
    <citation type="submission" date="2016-11" db="EMBL/GenBank/DDBJ databases">
        <authorList>
            <person name="Varghese N."/>
            <person name="Submissions S."/>
        </authorList>
    </citation>
    <scope>NUCLEOTIDE SEQUENCE [LARGE SCALE GENOMIC DNA]</scope>
    <source>
        <strain evidence="5">DSM 15518</strain>
    </source>
</reference>
<organism evidence="4 5">
    <name type="scientific">Tepidibacter formicigenes DSM 15518</name>
    <dbReference type="NCBI Taxonomy" id="1123349"/>
    <lineage>
        <taxon>Bacteria</taxon>
        <taxon>Bacillati</taxon>
        <taxon>Bacillota</taxon>
        <taxon>Clostridia</taxon>
        <taxon>Peptostreptococcales</taxon>
        <taxon>Peptostreptococcaceae</taxon>
        <taxon>Tepidibacter</taxon>
    </lineage>
</organism>
<dbReference type="NCBIfam" id="TIGR00229">
    <property type="entry name" value="sensory_box"/>
    <property type="match status" value="2"/>
</dbReference>
<evidence type="ECO:0000259" key="3">
    <source>
        <dbReference type="PROSITE" id="PS50887"/>
    </source>
</evidence>
<dbReference type="STRING" id="1123349.SAMN02744037_00638"/>
<evidence type="ECO:0000313" key="4">
    <source>
        <dbReference type="EMBL" id="SHJ70758.1"/>
    </source>
</evidence>
<dbReference type="PROSITE" id="PS50113">
    <property type="entry name" value="PAC"/>
    <property type="match status" value="1"/>
</dbReference>
<sequence length="433" mass="51047">MKDYFLVENMQNAFAYHKIILDKDKKPIDYEYIYVNSAFENLTGLKRSSILGKKVTEVITEIEKSGFNLIEYYSDIALNAKKDEIVQYFDIWDKWYKIYVYSPKKGYFVTIFNDITDIKKIEEKSKNQKEIMTQITQGIEEIVFLESIDNKEILYVNDAFKKYVNFDYEEIKANPRIWTKMLHPYDKKMVDSELTLDNMLKELETKKIIKKELRIKTDHGMKWIKAKITPVYNSEGKIYRIVGIGQDITDEKKLRQKLKRALSKTKRLAMYDELTNLYNRRAFWKEANKEIQRIIRNGGKLVIIMADIDNFKEINDTYGHDVGDKVLKHFSNILKINIRKYDIVARLGGEEFVILLKNVGKEEGLKKSEKVRKQIEKNKVFIKSTNKNIKYTVSFGISEITDKDNYSIEKAIKRADCALYKSKEQGRNKSTCI</sequence>
<dbReference type="CDD" id="cd00130">
    <property type="entry name" value="PAS"/>
    <property type="match status" value="1"/>
</dbReference>
<evidence type="ECO:0000313" key="5">
    <source>
        <dbReference type="Proteomes" id="UP000242497"/>
    </source>
</evidence>
<proteinExistence type="predicted"/>
<dbReference type="SUPFAM" id="SSF55073">
    <property type="entry name" value="Nucleotide cyclase"/>
    <property type="match status" value="1"/>
</dbReference>
<dbReference type="PANTHER" id="PTHR45138:SF9">
    <property type="entry name" value="DIGUANYLATE CYCLASE DGCM-RELATED"/>
    <property type="match status" value="1"/>
</dbReference>
<dbReference type="AlphaFoldDB" id="A0A1M6LHW8"/>
<dbReference type="InterPro" id="IPR035965">
    <property type="entry name" value="PAS-like_dom_sf"/>
</dbReference>
<gene>
    <name evidence="4" type="ORF">SAMN02744037_00638</name>
</gene>
<dbReference type="PROSITE" id="PS50112">
    <property type="entry name" value="PAS"/>
    <property type="match status" value="1"/>
</dbReference>
<dbReference type="Pfam" id="PF00990">
    <property type="entry name" value="GGDEF"/>
    <property type="match status" value="1"/>
</dbReference>
<dbReference type="InterPro" id="IPR001610">
    <property type="entry name" value="PAC"/>
</dbReference>
<dbReference type="Gene3D" id="3.30.70.270">
    <property type="match status" value="1"/>
</dbReference>
<dbReference type="InterPro" id="IPR029787">
    <property type="entry name" value="Nucleotide_cyclase"/>
</dbReference>
<feature type="domain" description="PAS" evidence="1">
    <location>
        <begin position="128"/>
        <end position="203"/>
    </location>
</feature>
<dbReference type="SMART" id="SM00267">
    <property type="entry name" value="GGDEF"/>
    <property type="match status" value="1"/>
</dbReference>
<dbReference type="FunFam" id="3.30.70.270:FF:000001">
    <property type="entry name" value="Diguanylate cyclase domain protein"/>
    <property type="match status" value="1"/>
</dbReference>
<dbReference type="InterPro" id="IPR013655">
    <property type="entry name" value="PAS_fold_3"/>
</dbReference>
<dbReference type="SMART" id="SM00086">
    <property type="entry name" value="PAC"/>
    <property type="match status" value="1"/>
</dbReference>
<dbReference type="PANTHER" id="PTHR45138">
    <property type="entry name" value="REGULATORY COMPONENTS OF SENSORY TRANSDUCTION SYSTEM"/>
    <property type="match status" value="1"/>
</dbReference>
<dbReference type="EMBL" id="FRAE01000011">
    <property type="protein sequence ID" value="SHJ70758.1"/>
    <property type="molecule type" value="Genomic_DNA"/>
</dbReference>
<dbReference type="InterPro" id="IPR050469">
    <property type="entry name" value="Diguanylate_Cyclase"/>
</dbReference>
<dbReference type="InterPro" id="IPR000014">
    <property type="entry name" value="PAS"/>
</dbReference>
<evidence type="ECO:0000259" key="2">
    <source>
        <dbReference type="PROSITE" id="PS50113"/>
    </source>
</evidence>
<dbReference type="InterPro" id="IPR000700">
    <property type="entry name" value="PAS-assoc_C"/>
</dbReference>